<dbReference type="InterPro" id="IPR001959">
    <property type="entry name" value="Transposase"/>
</dbReference>
<comment type="caution">
    <text evidence="2">The sequence shown here is derived from an EMBL/GenBank/DDBJ whole genome shotgun (WGS) entry which is preliminary data.</text>
</comment>
<protein>
    <submittedName>
        <fullName evidence="2">Transposase</fullName>
    </submittedName>
</protein>
<dbReference type="EMBL" id="VYUT01000027">
    <property type="protein sequence ID" value="KAA9203635.1"/>
    <property type="molecule type" value="Genomic_DNA"/>
</dbReference>
<evidence type="ECO:0000313" key="3">
    <source>
        <dbReference type="Proteomes" id="UP000326078"/>
    </source>
</evidence>
<dbReference type="AlphaFoldDB" id="A0A5N0YLK3"/>
<evidence type="ECO:0000259" key="1">
    <source>
        <dbReference type="Pfam" id="PF01385"/>
    </source>
</evidence>
<organism evidence="2 3">
    <name type="scientific">Enterococcus durans</name>
    <dbReference type="NCBI Taxonomy" id="53345"/>
    <lineage>
        <taxon>Bacteria</taxon>
        <taxon>Bacillati</taxon>
        <taxon>Bacillota</taxon>
        <taxon>Bacilli</taxon>
        <taxon>Lactobacillales</taxon>
        <taxon>Enterococcaceae</taxon>
        <taxon>Enterococcus</taxon>
    </lineage>
</organism>
<reference evidence="2 3" key="1">
    <citation type="submission" date="2019-09" db="EMBL/GenBank/DDBJ databases">
        <title>Vancomyinc resistant enterococci isolated from farm animals in Switzerland.</title>
        <authorList>
            <person name="Stevens M.J.A."/>
            <person name="Stephan R."/>
            <person name="Morach M."/>
            <person name="Nuesch-Inderbinen M."/>
        </authorList>
    </citation>
    <scope>NUCLEOTIDE SEQUENCE [LARGE SCALE GENOMIC DNA]</scope>
    <source>
        <strain evidence="2 3">GH27</strain>
    </source>
</reference>
<feature type="domain" description="Probable transposase IS891/IS1136/IS1341" evidence="1">
    <location>
        <begin position="1"/>
        <end position="88"/>
    </location>
</feature>
<evidence type="ECO:0000313" key="2">
    <source>
        <dbReference type="EMBL" id="KAA9203635.1"/>
    </source>
</evidence>
<dbReference type="Proteomes" id="UP000326078">
    <property type="component" value="Unassembled WGS sequence"/>
</dbReference>
<gene>
    <name evidence="2" type="ORF">F6X95_13300</name>
</gene>
<accession>A0A5N0YLK3</accession>
<proteinExistence type="predicted"/>
<name>A0A5N0YLK3_9ENTE</name>
<sequence>MDSDATDFAICSNSQEIDNNRFTSKMENKLKRELPKLPRCILLAKQQVTCLHEKVINQCTDLLNKLSTKIIKSYDAICIEDLTIKILLRNHKSVGKIKIVLRSSGRICQLIKTSLYLRKGC</sequence>
<dbReference type="Pfam" id="PF01385">
    <property type="entry name" value="OrfB_IS605"/>
    <property type="match status" value="1"/>
</dbReference>